<reference evidence="1 2" key="1">
    <citation type="submission" date="2018-12" db="EMBL/GenBank/DDBJ databases">
        <authorList>
            <consortium name="Pathogen Informatics"/>
        </authorList>
    </citation>
    <scope>NUCLEOTIDE SEQUENCE [LARGE SCALE GENOMIC DNA]</scope>
    <source>
        <strain evidence="1 2">NCTC6180</strain>
    </source>
</reference>
<organism evidence="1 2">
    <name type="scientific">Streptococcus equi subsp. zooepidemicus</name>
    <dbReference type="NCBI Taxonomy" id="40041"/>
    <lineage>
        <taxon>Bacteria</taxon>
        <taxon>Bacillati</taxon>
        <taxon>Bacillota</taxon>
        <taxon>Bacilli</taxon>
        <taxon>Lactobacillales</taxon>
        <taxon>Streptococcaceae</taxon>
        <taxon>Streptococcus</taxon>
    </lineage>
</organism>
<evidence type="ECO:0000313" key="2">
    <source>
        <dbReference type="Proteomes" id="UP000269903"/>
    </source>
</evidence>
<sequence>MIKEESEEKWLALTRQINELEWLEEDLLSMKRRHE</sequence>
<accession>A0A7Z8ZXX4</accession>
<dbReference type="Proteomes" id="UP000269903">
    <property type="component" value="Chromosome"/>
</dbReference>
<proteinExistence type="predicted"/>
<dbReference type="AlphaFoldDB" id="A0A7Z8ZXX4"/>
<gene>
    <name evidence="1" type="ORF">NCTC6180_01502</name>
</gene>
<protein>
    <submittedName>
        <fullName evidence="1">Uncharacterized protein</fullName>
    </submittedName>
</protein>
<name>A0A7Z8ZXX4_STRSZ</name>
<evidence type="ECO:0000313" key="1">
    <source>
        <dbReference type="EMBL" id="VEF08570.1"/>
    </source>
</evidence>
<dbReference type="EMBL" id="LR134317">
    <property type="protein sequence ID" value="VEF08570.1"/>
    <property type="molecule type" value="Genomic_DNA"/>
</dbReference>